<reference evidence="2 3" key="1">
    <citation type="submission" date="2023-09" db="EMBL/GenBank/DDBJ databases">
        <authorList>
            <person name="Rey-Velasco X."/>
        </authorList>
    </citation>
    <scope>NUCLEOTIDE SEQUENCE [LARGE SCALE GENOMIC DNA]</scope>
    <source>
        <strain evidence="2 3">F390</strain>
    </source>
</reference>
<feature type="region of interest" description="Disordered" evidence="1">
    <location>
        <begin position="41"/>
        <end position="66"/>
    </location>
</feature>
<gene>
    <name evidence="2" type="ORF">RM533_12805</name>
</gene>
<comment type="caution">
    <text evidence="2">The sequence shown here is derived from an EMBL/GenBank/DDBJ whole genome shotgun (WGS) entry which is preliminary data.</text>
</comment>
<dbReference type="RefSeq" id="WP_311341623.1">
    <property type="nucleotide sequence ID" value="NZ_JAVRHS010000016.1"/>
</dbReference>
<name>A0ABU2ZKB7_9SPHN</name>
<dbReference type="Proteomes" id="UP001259803">
    <property type="component" value="Unassembled WGS sequence"/>
</dbReference>
<keyword evidence="3" id="KW-1185">Reference proteome</keyword>
<protein>
    <submittedName>
        <fullName evidence="2">Uncharacterized protein</fullName>
    </submittedName>
</protein>
<evidence type="ECO:0000256" key="1">
    <source>
        <dbReference type="SAM" id="MobiDB-lite"/>
    </source>
</evidence>
<evidence type="ECO:0000313" key="3">
    <source>
        <dbReference type="Proteomes" id="UP001259803"/>
    </source>
</evidence>
<organism evidence="2 3">
    <name type="scientific">Croceicoccus esteveae</name>
    <dbReference type="NCBI Taxonomy" id="3075597"/>
    <lineage>
        <taxon>Bacteria</taxon>
        <taxon>Pseudomonadati</taxon>
        <taxon>Pseudomonadota</taxon>
        <taxon>Alphaproteobacteria</taxon>
        <taxon>Sphingomonadales</taxon>
        <taxon>Erythrobacteraceae</taxon>
        <taxon>Croceicoccus</taxon>
    </lineage>
</organism>
<evidence type="ECO:0000313" key="2">
    <source>
        <dbReference type="EMBL" id="MDT0577048.1"/>
    </source>
</evidence>
<feature type="non-terminal residue" evidence="2">
    <location>
        <position position="66"/>
    </location>
</feature>
<dbReference type="EMBL" id="JAVRHS010000016">
    <property type="protein sequence ID" value="MDT0577048.1"/>
    <property type="molecule type" value="Genomic_DNA"/>
</dbReference>
<sequence length="66" mass="6835">MVSRTLIRPAIDETESYAVPFRLAAVCSDTAAALVLSPAFGGSEPVTRLDNPVPGGDLEANDQSAC</sequence>
<accession>A0ABU2ZKB7</accession>
<proteinExistence type="predicted"/>